<feature type="chain" id="PRO_5001793564" evidence="1">
    <location>
        <begin position="23"/>
        <end position="167"/>
    </location>
</feature>
<dbReference type="PANTHER" id="PTHR33420:SF27">
    <property type="entry name" value="PROTEIN FIMG"/>
    <property type="match status" value="1"/>
</dbReference>
<name>A0A085JND4_9GAMM</name>
<protein>
    <submittedName>
        <fullName evidence="2">FimG family fimbrial adaptor subunit</fullName>
    </submittedName>
</protein>
<evidence type="ECO:0000313" key="2">
    <source>
        <dbReference type="EMBL" id="KFD21980.1"/>
    </source>
</evidence>
<reference evidence="2 3" key="1">
    <citation type="submission" date="2014-05" db="EMBL/GenBank/DDBJ databases">
        <title>ATOL: Assembling a taxonomically balanced genome-scale reconstruction of the evolutionary history of the Enterobacteriaceae.</title>
        <authorList>
            <person name="Plunkett G.III."/>
            <person name="Neeno-Eckwall E.C."/>
            <person name="Glasner J.D."/>
            <person name="Perna N.T."/>
        </authorList>
    </citation>
    <scope>NUCLEOTIDE SEQUENCE [LARGE SCALE GENOMIC DNA]</scope>
    <source>
        <strain evidence="2 3">ATCC 33301</strain>
    </source>
</reference>
<dbReference type="PANTHER" id="PTHR33420">
    <property type="entry name" value="FIMBRIAL SUBUNIT ELFA-RELATED"/>
    <property type="match status" value="1"/>
</dbReference>
<dbReference type="OrthoDB" id="6465350at2"/>
<dbReference type="AlphaFoldDB" id="A0A085JND4"/>
<sequence length="167" mass="16691">MKTIYSGVICAALCLAAAAVQAADVTITITGQVVAKPCTISTTTANVSLGTLSTSTLQSAGSVSDWKTVALDLTNCPVGTSSVKATFTGTSDSTGTYFLNQGTAGNIAVQLADSSGNNITNGGTLTSAVSDSSLSSTFNLEVRAISSAGSATQGSIQSVVDVTYTWQ</sequence>
<dbReference type="InterPro" id="IPR008966">
    <property type="entry name" value="Adhesion_dom_sf"/>
</dbReference>
<keyword evidence="1" id="KW-0732">Signal</keyword>
<keyword evidence="3" id="KW-1185">Reference proteome</keyword>
<dbReference type="Proteomes" id="UP000028602">
    <property type="component" value="Unassembled WGS sequence"/>
</dbReference>
<organism evidence="2 3">
    <name type="scientific">Tatumella ptyseos ATCC 33301</name>
    <dbReference type="NCBI Taxonomy" id="1005995"/>
    <lineage>
        <taxon>Bacteria</taxon>
        <taxon>Pseudomonadati</taxon>
        <taxon>Pseudomonadota</taxon>
        <taxon>Gammaproteobacteria</taxon>
        <taxon>Enterobacterales</taxon>
        <taxon>Erwiniaceae</taxon>
        <taxon>Tatumella</taxon>
    </lineage>
</organism>
<dbReference type="Gene3D" id="2.60.40.1090">
    <property type="entry name" value="Fimbrial-type adhesion domain"/>
    <property type="match status" value="1"/>
</dbReference>
<dbReference type="InterPro" id="IPR036937">
    <property type="entry name" value="Adhesion_dom_fimbrial_sf"/>
</dbReference>
<gene>
    <name evidence="2" type="primary">fimG</name>
    <name evidence="2" type="ORF">GTPT_0554</name>
</gene>
<proteinExistence type="predicted"/>
<evidence type="ECO:0000313" key="3">
    <source>
        <dbReference type="Proteomes" id="UP000028602"/>
    </source>
</evidence>
<dbReference type="RefSeq" id="WP_029990081.1">
    <property type="nucleotide sequence ID" value="NZ_ATMJ01000015.1"/>
</dbReference>
<dbReference type="GO" id="GO:0009289">
    <property type="term" value="C:pilus"/>
    <property type="evidence" value="ECO:0007669"/>
    <property type="project" value="InterPro"/>
</dbReference>
<feature type="signal peptide" evidence="1">
    <location>
        <begin position="1"/>
        <end position="22"/>
    </location>
</feature>
<accession>A0A085JND4</accession>
<dbReference type="InterPro" id="IPR050263">
    <property type="entry name" value="Bact_Fimbrial_Adh_Pro"/>
</dbReference>
<evidence type="ECO:0000256" key="1">
    <source>
        <dbReference type="SAM" id="SignalP"/>
    </source>
</evidence>
<dbReference type="GO" id="GO:0043709">
    <property type="term" value="P:cell adhesion involved in single-species biofilm formation"/>
    <property type="evidence" value="ECO:0007669"/>
    <property type="project" value="TreeGrafter"/>
</dbReference>
<comment type="caution">
    <text evidence="2">The sequence shown here is derived from an EMBL/GenBank/DDBJ whole genome shotgun (WGS) entry which is preliminary data.</text>
</comment>
<dbReference type="SUPFAM" id="SSF49401">
    <property type="entry name" value="Bacterial adhesins"/>
    <property type="match status" value="1"/>
</dbReference>
<dbReference type="eggNOG" id="COG3539">
    <property type="taxonomic scope" value="Bacteria"/>
</dbReference>
<dbReference type="EMBL" id="JMPR01000010">
    <property type="protein sequence ID" value="KFD21980.1"/>
    <property type="molecule type" value="Genomic_DNA"/>
</dbReference>